<keyword evidence="2" id="KW-1185">Reference proteome</keyword>
<organism evidence="1 2">
    <name type="scientific">Shewanella surugensis</name>
    <dbReference type="NCBI Taxonomy" id="212020"/>
    <lineage>
        <taxon>Bacteria</taxon>
        <taxon>Pseudomonadati</taxon>
        <taxon>Pseudomonadota</taxon>
        <taxon>Gammaproteobacteria</taxon>
        <taxon>Alteromonadales</taxon>
        <taxon>Shewanellaceae</taxon>
        <taxon>Shewanella</taxon>
    </lineage>
</organism>
<evidence type="ECO:0000313" key="1">
    <source>
        <dbReference type="EMBL" id="MCL1122908.1"/>
    </source>
</evidence>
<protein>
    <submittedName>
        <fullName evidence="1">Uncharacterized protein</fullName>
    </submittedName>
</protein>
<dbReference type="Proteomes" id="UP001203423">
    <property type="component" value="Unassembled WGS sequence"/>
</dbReference>
<reference evidence="1 2" key="1">
    <citation type="submission" date="2022-01" db="EMBL/GenBank/DDBJ databases">
        <title>Whole genome-based taxonomy of the Shewanellaceae.</title>
        <authorList>
            <person name="Martin-Rodriguez A.J."/>
        </authorList>
    </citation>
    <scope>NUCLEOTIDE SEQUENCE [LARGE SCALE GENOMIC DNA]</scope>
    <source>
        <strain evidence="1 2">DSM 17177</strain>
    </source>
</reference>
<proteinExistence type="predicted"/>
<dbReference type="RefSeq" id="WP_248938188.1">
    <property type="nucleotide sequence ID" value="NZ_JAKIKS010000001.1"/>
</dbReference>
<accession>A0ABT0L5F4</accession>
<gene>
    <name evidence="1" type="ORF">L2764_00035</name>
</gene>
<sequence length="53" mass="5920">MTLEAIKRAATALKNKKSTDSYALSNQIKAQILARKMSGDEINHLYAKTKIQL</sequence>
<name>A0ABT0L5F4_9GAMM</name>
<dbReference type="EMBL" id="JAKIKS010000001">
    <property type="protein sequence ID" value="MCL1122908.1"/>
    <property type="molecule type" value="Genomic_DNA"/>
</dbReference>
<evidence type="ECO:0000313" key="2">
    <source>
        <dbReference type="Proteomes" id="UP001203423"/>
    </source>
</evidence>
<comment type="caution">
    <text evidence="1">The sequence shown here is derived from an EMBL/GenBank/DDBJ whole genome shotgun (WGS) entry which is preliminary data.</text>
</comment>